<gene>
    <name evidence="2" type="ORF">ACEG43_43905</name>
</gene>
<dbReference type="RefSeq" id="WP_328541503.1">
    <property type="nucleotide sequence ID" value="NZ_BAAAKQ010000064.1"/>
</dbReference>
<keyword evidence="3" id="KW-1185">Reference proteome</keyword>
<protein>
    <submittedName>
        <fullName evidence="2">Uncharacterized protein</fullName>
    </submittedName>
</protein>
<comment type="caution">
    <text evidence="2">The sequence shown here is derived from an EMBL/GenBank/DDBJ whole genome shotgun (WGS) entry which is preliminary data.</text>
</comment>
<evidence type="ECO:0000313" key="3">
    <source>
        <dbReference type="Proteomes" id="UP001571476"/>
    </source>
</evidence>
<organism evidence="2 3">
    <name type="scientific">Streptomyces aureus</name>
    <dbReference type="NCBI Taxonomy" id="193461"/>
    <lineage>
        <taxon>Bacteria</taxon>
        <taxon>Bacillati</taxon>
        <taxon>Actinomycetota</taxon>
        <taxon>Actinomycetes</taxon>
        <taxon>Kitasatosporales</taxon>
        <taxon>Streptomycetaceae</taxon>
        <taxon>Streptomyces</taxon>
    </lineage>
</organism>
<evidence type="ECO:0000256" key="1">
    <source>
        <dbReference type="SAM" id="MobiDB-lite"/>
    </source>
</evidence>
<feature type="compositionally biased region" description="Basic and acidic residues" evidence="1">
    <location>
        <begin position="100"/>
        <end position="112"/>
    </location>
</feature>
<reference evidence="2 3" key="1">
    <citation type="submission" date="2024-08" db="EMBL/GenBank/DDBJ databases">
        <title>Genome sequence of Streptomyces aureus CACIA-1.46HGO.</title>
        <authorList>
            <person name="Evangelista-Martinez Z."/>
        </authorList>
    </citation>
    <scope>NUCLEOTIDE SEQUENCE [LARGE SCALE GENOMIC DNA]</scope>
    <source>
        <strain evidence="2 3">CACIA-1.46HGO</strain>
    </source>
</reference>
<dbReference type="Proteomes" id="UP001571476">
    <property type="component" value="Unassembled WGS sequence"/>
</dbReference>
<feature type="region of interest" description="Disordered" evidence="1">
    <location>
        <begin position="33"/>
        <end position="60"/>
    </location>
</feature>
<accession>A0ABV4SYY3</accession>
<proteinExistence type="predicted"/>
<sequence length="141" mass="14667">MTTEPEWGPVEQADVRAARTAIEAYLNRADSASEQQLGGAQAAGLGGSSALAGDGGAAARGDRCIDDATAERIAREAWDAVQAVTPPPPDPETDAGPAQNRKEPKEVAERRQQAVAVVRGLQQLGYHLDEKLLPGPDMAAG</sequence>
<evidence type="ECO:0000313" key="2">
    <source>
        <dbReference type="EMBL" id="MFA3843002.1"/>
    </source>
</evidence>
<name>A0ABV4SYY3_9ACTN</name>
<feature type="compositionally biased region" description="Low complexity" evidence="1">
    <location>
        <begin position="33"/>
        <end position="52"/>
    </location>
</feature>
<dbReference type="EMBL" id="JBGOSP010000048">
    <property type="protein sequence ID" value="MFA3843002.1"/>
    <property type="molecule type" value="Genomic_DNA"/>
</dbReference>
<feature type="region of interest" description="Disordered" evidence="1">
    <location>
        <begin position="80"/>
        <end position="112"/>
    </location>
</feature>